<keyword evidence="7" id="KW-1185">Reference proteome</keyword>
<dbReference type="AlphaFoldDB" id="A0A6P1NGM2"/>
<dbReference type="Proteomes" id="UP000464186">
    <property type="component" value="Chromosome"/>
</dbReference>
<proteinExistence type="inferred from homology"/>
<evidence type="ECO:0000256" key="3">
    <source>
        <dbReference type="RuleBase" id="RU361235"/>
    </source>
</evidence>
<accession>A0A6P1NGM2</accession>
<dbReference type="PANTHER" id="PTHR43918">
    <property type="entry name" value="ACETYLCHOLINESTERASE"/>
    <property type="match status" value="1"/>
</dbReference>
<comment type="similarity">
    <text evidence="1 3">Belongs to the type-B carboxylesterase/lipase family.</text>
</comment>
<feature type="compositionally biased region" description="Polar residues" evidence="4">
    <location>
        <begin position="440"/>
        <end position="453"/>
    </location>
</feature>
<dbReference type="KEGG" id="psey:GU243_00375"/>
<dbReference type="PROSITE" id="PS00122">
    <property type="entry name" value="CARBOXYLESTERASE_B_1"/>
    <property type="match status" value="1"/>
</dbReference>
<dbReference type="PANTHER" id="PTHR43918:SF4">
    <property type="entry name" value="CARBOXYLIC ESTER HYDROLASE"/>
    <property type="match status" value="1"/>
</dbReference>
<organism evidence="6 7">
    <name type="scientific">Pseudarthrobacter psychrotolerans</name>
    <dbReference type="NCBI Taxonomy" id="2697569"/>
    <lineage>
        <taxon>Bacteria</taxon>
        <taxon>Bacillati</taxon>
        <taxon>Actinomycetota</taxon>
        <taxon>Actinomycetes</taxon>
        <taxon>Micrococcales</taxon>
        <taxon>Micrococcaceae</taxon>
        <taxon>Pseudarthrobacter</taxon>
    </lineage>
</organism>
<dbReference type="InterPro" id="IPR019819">
    <property type="entry name" value="Carboxylesterase_B_CS"/>
</dbReference>
<evidence type="ECO:0000313" key="7">
    <source>
        <dbReference type="Proteomes" id="UP000464186"/>
    </source>
</evidence>
<name>A0A6P1NGM2_9MICC</name>
<dbReference type="InterPro" id="IPR050654">
    <property type="entry name" value="AChE-related_enzymes"/>
</dbReference>
<evidence type="ECO:0000256" key="4">
    <source>
        <dbReference type="SAM" id="MobiDB-lite"/>
    </source>
</evidence>
<dbReference type="Pfam" id="PF00135">
    <property type="entry name" value="COesterase"/>
    <property type="match status" value="1"/>
</dbReference>
<sequence>MTRQTITAGIVRTTAGPVQGSLEDGLLVFKGIPYAAPPVGDLRWKPAVPHPGWTGVFAAESFGASAPQPFDPTGSYDRVLGNHGTPPFDEDCLTLNVWTPATDSERRPVLVWIHGGGFVSGSGSLPVYHGDTFARNGDTVVVSINYRIGVFGFFLAESGDNGNLWLSDQSIALKWVHENIALFGGDPDNITVAGESGGAFSAATLAIQADTSPLIKRVILQSPPLGLKLDSIDDARRGTAQLVKAAGLDDDDVSSLRNMPWESVLGLSFQRFAVATRFGHWTTPFLPIIDGVSLLEHPLDTLINGGASDIDVLIGWNVDEASFSFALNPELQDVSKERVEERLAERFDATLLPTAYEAYAGEERIAKNPLASWWTSSVMSCSVNRLSSWRTPERRPIQPGLTSSHSNHQRTAVVWVRRIVWSCRLPSIILRRGSMHPSWRGSTSTNSMRSAAQCTPPGSPSSALETPTVRVKVARQEPSFRCGSRTARIGPARSMAPRLNP</sequence>
<evidence type="ECO:0000256" key="1">
    <source>
        <dbReference type="ARBA" id="ARBA00005964"/>
    </source>
</evidence>
<evidence type="ECO:0000259" key="5">
    <source>
        <dbReference type="Pfam" id="PF00135"/>
    </source>
</evidence>
<dbReference type="SUPFAM" id="SSF53474">
    <property type="entry name" value="alpha/beta-Hydrolases"/>
    <property type="match status" value="1"/>
</dbReference>
<protein>
    <recommendedName>
        <fullName evidence="3">Carboxylic ester hydrolase</fullName>
        <ecNumber evidence="3">3.1.1.-</ecNumber>
    </recommendedName>
</protein>
<dbReference type="PROSITE" id="PS00941">
    <property type="entry name" value="CARBOXYLESTERASE_B_2"/>
    <property type="match status" value="1"/>
</dbReference>
<evidence type="ECO:0000256" key="2">
    <source>
        <dbReference type="ARBA" id="ARBA00022801"/>
    </source>
</evidence>
<feature type="region of interest" description="Disordered" evidence="4">
    <location>
        <begin position="436"/>
        <end position="501"/>
    </location>
</feature>
<keyword evidence="2 3" id="KW-0378">Hydrolase</keyword>
<dbReference type="EC" id="3.1.1.-" evidence="3"/>
<reference evidence="6 7" key="1">
    <citation type="submission" date="2020-01" db="EMBL/GenBank/DDBJ databases">
        <title>Pseudarthrobacter psychrotolerans sp. nov., isolated from antarctic soil.</title>
        <authorList>
            <person name="Shin Y."/>
            <person name="Park W."/>
        </authorList>
    </citation>
    <scope>NUCLEOTIDE SEQUENCE [LARGE SCALE GENOMIC DNA]</scope>
    <source>
        <strain evidence="6 7">YJ56</strain>
    </source>
</reference>
<dbReference type="InterPro" id="IPR019826">
    <property type="entry name" value="Carboxylesterase_B_AS"/>
</dbReference>
<feature type="domain" description="Carboxylesterase type B" evidence="5">
    <location>
        <begin position="10"/>
        <end position="352"/>
    </location>
</feature>
<dbReference type="Gene3D" id="3.40.50.1820">
    <property type="entry name" value="alpha/beta hydrolase"/>
    <property type="match status" value="1"/>
</dbReference>
<dbReference type="InterPro" id="IPR029058">
    <property type="entry name" value="AB_hydrolase_fold"/>
</dbReference>
<dbReference type="InterPro" id="IPR002018">
    <property type="entry name" value="CarbesteraseB"/>
</dbReference>
<gene>
    <name evidence="6" type="ORF">GU243_00375</name>
</gene>
<dbReference type="GO" id="GO:0052689">
    <property type="term" value="F:carboxylic ester hydrolase activity"/>
    <property type="evidence" value="ECO:0007669"/>
    <property type="project" value="TreeGrafter"/>
</dbReference>
<dbReference type="EMBL" id="CP047898">
    <property type="protein sequence ID" value="QHK18498.1"/>
    <property type="molecule type" value="Genomic_DNA"/>
</dbReference>
<evidence type="ECO:0000313" key="6">
    <source>
        <dbReference type="EMBL" id="QHK18498.1"/>
    </source>
</evidence>